<dbReference type="STRING" id="5643.A0A060SZT0"/>
<dbReference type="Proteomes" id="UP000029665">
    <property type="component" value="Unassembled WGS sequence"/>
</dbReference>
<feature type="region of interest" description="Disordered" evidence="1">
    <location>
        <begin position="1"/>
        <end position="97"/>
    </location>
</feature>
<sequence>MDPNAQHIPVTPSSSRKRSRENETPSQRHKREKAAERQRRKRERDRQASLQNVLALSQQQAQQMQAQQVDVPPPPPPPPPHQQEGMAEYKGEDLSPEEIAKRERVRAAARERQRKHRALVKARKLRELGIDMGNEMIPGMEEVQYRMNAESQYHQSVIPPHDLPPHPHPQPHPMHEPPFPQGQPLGGQTFASTLLLSFSCAPLLKQHLLRTLSMTNEELASLEPIIAQAWDHWDQQRRMHYAHAPKAPDGSALGDPNAPYGGMGDHVPGHPYVHDPGQANDFRARFHRPLVAPSPFRSTIVNGSGQQEGTAPAATSASAPPGGPSAPPPNGLDAALSAVAGSSEQRPLSNPPTIDPQLGQARDEAAGVAGKLERT</sequence>
<feature type="compositionally biased region" description="Basic and acidic residues" evidence="1">
    <location>
        <begin position="87"/>
        <end position="97"/>
    </location>
</feature>
<gene>
    <name evidence="2" type="ORF">BN946_scf184702.g4</name>
</gene>
<organism evidence="2 3">
    <name type="scientific">Pycnoporus cinnabarinus</name>
    <name type="common">Cinnabar-red polypore</name>
    <name type="synonym">Trametes cinnabarina</name>
    <dbReference type="NCBI Taxonomy" id="5643"/>
    <lineage>
        <taxon>Eukaryota</taxon>
        <taxon>Fungi</taxon>
        <taxon>Dikarya</taxon>
        <taxon>Basidiomycota</taxon>
        <taxon>Agaricomycotina</taxon>
        <taxon>Agaricomycetes</taxon>
        <taxon>Polyporales</taxon>
        <taxon>Polyporaceae</taxon>
        <taxon>Trametes</taxon>
    </lineage>
</organism>
<feature type="compositionally biased region" description="Basic residues" evidence="1">
    <location>
        <begin position="27"/>
        <end position="43"/>
    </location>
</feature>
<feature type="compositionally biased region" description="Pro residues" evidence="1">
    <location>
        <begin position="71"/>
        <end position="81"/>
    </location>
</feature>
<feature type="compositionally biased region" description="Low complexity" evidence="1">
    <location>
        <begin position="309"/>
        <end position="320"/>
    </location>
</feature>
<keyword evidence="3" id="KW-1185">Reference proteome</keyword>
<name>A0A060SZT0_PYCCI</name>
<evidence type="ECO:0000256" key="1">
    <source>
        <dbReference type="SAM" id="MobiDB-lite"/>
    </source>
</evidence>
<comment type="caution">
    <text evidence="2">The sequence shown here is derived from an EMBL/GenBank/DDBJ whole genome shotgun (WGS) entry which is preliminary data.</text>
</comment>
<protein>
    <submittedName>
        <fullName evidence="2">Uncharacterized protein</fullName>
    </submittedName>
</protein>
<feature type="compositionally biased region" description="Polar residues" evidence="1">
    <location>
        <begin position="296"/>
        <end position="308"/>
    </location>
</feature>
<feature type="compositionally biased region" description="Pro residues" evidence="1">
    <location>
        <begin position="321"/>
        <end position="330"/>
    </location>
</feature>
<proteinExistence type="predicted"/>
<dbReference type="OrthoDB" id="3257251at2759"/>
<feature type="region of interest" description="Disordered" evidence="1">
    <location>
        <begin position="295"/>
        <end position="375"/>
    </location>
</feature>
<dbReference type="HOGENOM" id="CLU_048000_0_0_1"/>
<feature type="compositionally biased region" description="Low complexity" evidence="1">
    <location>
        <begin position="58"/>
        <end position="70"/>
    </location>
</feature>
<feature type="compositionally biased region" description="Basic and acidic residues" evidence="1">
    <location>
        <begin position="361"/>
        <end position="375"/>
    </location>
</feature>
<evidence type="ECO:0000313" key="3">
    <source>
        <dbReference type="Proteomes" id="UP000029665"/>
    </source>
</evidence>
<feature type="region of interest" description="Disordered" evidence="1">
    <location>
        <begin position="245"/>
        <end position="270"/>
    </location>
</feature>
<dbReference type="EMBL" id="CCBP010000636">
    <property type="protein sequence ID" value="CDO78083.1"/>
    <property type="molecule type" value="Genomic_DNA"/>
</dbReference>
<dbReference type="OMA" id="QANDFRA"/>
<evidence type="ECO:0000313" key="2">
    <source>
        <dbReference type="EMBL" id="CDO78083.1"/>
    </source>
</evidence>
<dbReference type="AlphaFoldDB" id="A0A060SZT0"/>
<reference evidence="2" key="1">
    <citation type="submission" date="2014-01" db="EMBL/GenBank/DDBJ databases">
        <title>The genome of the white-rot fungus Pycnoporus cinnabarinus: a basidiomycete model with a versatile arsenal for lignocellulosic biomass breakdown.</title>
        <authorList>
            <person name="Levasseur A."/>
            <person name="Lomascolo A."/>
            <person name="Ruiz-Duenas F.J."/>
            <person name="Uzan E."/>
            <person name="Piumi F."/>
            <person name="Kues U."/>
            <person name="Ram A.F.J."/>
            <person name="Murat C."/>
            <person name="Haon M."/>
            <person name="Benoit I."/>
            <person name="Arfi Y."/>
            <person name="Chevret D."/>
            <person name="Drula E."/>
            <person name="Kwon M.J."/>
            <person name="Gouret P."/>
            <person name="Lesage-Meessen L."/>
            <person name="Lombard V."/>
            <person name="Mariette J."/>
            <person name="Noirot C."/>
            <person name="Park J."/>
            <person name="Patyshakuliyeva A."/>
            <person name="Wieneger R.A.B."/>
            <person name="Wosten H.A.B."/>
            <person name="Martin F."/>
            <person name="Coutinho P.M."/>
            <person name="de Vries R."/>
            <person name="Martinez A.T."/>
            <person name="Klopp C."/>
            <person name="Pontarotti P."/>
            <person name="Henrissat B."/>
            <person name="Record E."/>
        </authorList>
    </citation>
    <scope>NUCLEOTIDE SEQUENCE [LARGE SCALE GENOMIC DNA]</scope>
    <source>
        <strain evidence="2">BRFM137</strain>
    </source>
</reference>
<accession>A0A060SZT0</accession>